<evidence type="ECO:0000313" key="1">
    <source>
        <dbReference type="EMBL" id="MST71268.1"/>
    </source>
</evidence>
<keyword evidence="2" id="KW-1185">Reference proteome</keyword>
<dbReference type="AlphaFoldDB" id="A0A6N7XJ68"/>
<organism evidence="1 2">
    <name type="scientific">Mogibacterium kristiansenii</name>
    <dbReference type="NCBI Taxonomy" id="2606708"/>
    <lineage>
        <taxon>Bacteria</taxon>
        <taxon>Bacillati</taxon>
        <taxon>Bacillota</taxon>
        <taxon>Clostridia</taxon>
        <taxon>Peptostreptococcales</taxon>
        <taxon>Anaerovoracaceae</taxon>
        <taxon>Mogibacterium</taxon>
    </lineage>
</organism>
<dbReference type="EMBL" id="VUNA01000018">
    <property type="protein sequence ID" value="MST71268.1"/>
    <property type="molecule type" value="Genomic_DNA"/>
</dbReference>
<reference evidence="1 2" key="1">
    <citation type="submission" date="2019-08" db="EMBL/GenBank/DDBJ databases">
        <title>In-depth cultivation of the pig gut microbiome towards novel bacterial diversity and tailored functional studies.</title>
        <authorList>
            <person name="Wylensek D."/>
            <person name="Hitch T.C.A."/>
            <person name="Clavel T."/>
        </authorList>
    </citation>
    <scope>NUCLEOTIDE SEQUENCE [LARGE SCALE GENOMIC DNA]</scope>
    <source>
        <strain evidence="1 2">WCA-MUC-591-APC-4B</strain>
    </source>
</reference>
<evidence type="ECO:0000313" key="2">
    <source>
        <dbReference type="Proteomes" id="UP000469424"/>
    </source>
</evidence>
<accession>A0A6N7XJ68</accession>
<gene>
    <name evidence="1" type="ORF">FYJ65_08115</name>
</gene>
<dbReference type="Proteomes" id="UP000469424">
    <property type="component" value="Unassembled WGS sequence"/>
</dbReference>
<dbReference type="RefSeq" id="WP_154554832.1">
    <property type="nucleotide sequence ID" value="NZ_JBJESO010000024.1"/>
</dbReference>
<name>A0A6N7XJ68_9FIRM</name>
<comment type="caution">
    <text evidence="1">The sequence shown here is derived from an EMBL/GenBank/DDBJ whole genome shotgun (WGS) entry which is preliminary data.</text>
</comment>
<sequence length="217" mass="25526">MTNKKDVLSETFIWEGKEENEEPENRESIEIILARGVMNTRAMMKEGDEEVQIVCMSEVMGGWTEAFETLFENQKDEAFVREICMEIEQNLISEVKDLGEEMLTIFEHMDMMDALPEICPAELEVRYLLTSDNDIRVEVGNEFLDRMMEVQLEDPEIDEDLAEALHQELVSLLEAATKLYVIYRGELCRRKWELAININFEDPEKFRELKEEQQEEK</sequence>
<protein>
    <submittedName>
        <fullName evidence="1">Uncharacterized protein</fullName>
    </submittedName>
</protein>
<proteinExistence type="predicted"/>